<keyword evidence="5" id="KW-1185">Reference proteome</keyword>
<feature type="domain" description="Class II aldolase/adducin N-terminal" evidence="3">
    <location>
        <begin position="40"/>
        <end position="239"/>
    </location>
</feature>
<dbReference type="Gene3D" id="3.40.50.720">
    <property type="entry name" value="NAD(P)-binding Rossmann-like Domain"/>
    <property type="match status" value="1"/>
</dbReference>
<protein>
    <submittedName>
        <fullName evidence="4">Putative oxidoreductase</fullName>
    </submittedName>
</protein>
<organism evidence="4 5">
    <name type="scientific">Methyloceanibacter caenitepidi</name>
    <dbReference type="NCBI Taxonomy" id="1384459"/>
    <lineage>
        <taxon>Bacteria</taxon>
        <taxon>Pseudomonadati</taxon>
        <taxon>Pseudomonadota</taxon>
        <taxon>Alphaproteobacteria</taxon>
        <taxon>Hyphomicrobiales</taxon>
        <taxon>Hyphomicrobiaceae</taxon>
        <taxon>Methyloceanibacter</taxon>
    </lineage>
</organism>
<dbReference type="Pfam" id="PF00596">
    <property type="entry name" value="Aldolase_II"/>
    <property type="match status" value="1"/>
</dbReference>
<name>A0A0A8K817_9HYPH</name>
<dbReference type="HOGENOM" id="CLU_024866_0_0_5"/>
<dbReference type="InterPro" id="IPR002347">
    <property type="entry name" value="SDR_fam"/>
</dbReference>
<dbReference type="InterPro" id="IPR001303">
    <property type="entry name" value="Aldolase_II/adducin_N"/>
</dbReference>
<dbReference type="Proteomes" id="UP000031643">
    <property type="component" value="Chromosome"/>
</dbReference>
<comment type="similarity">
    <text evidence="1">Belongs to the short-chain dehydrogenases/reductases (SDR) family.</text>
</comment>
<dbReference type="SUPFAM" id="SSF53639">
    <property type="entry name" value="AraD/HMP-PK domain-like"/>
    <property type="match status" value="1"/>
</dbReference>
<dbReference type="EMBL" id="AP014648">
    <property type="protein sequence ID" value="BAQ18144.1"/>
    <property type="molecule type" value="Genomic_DNA"/>
</dbReference>
<dbReference type="STRING" id="1384459.GL4_2710"/>
<dbReference type="Gene3D" id="3.40.225.10">
    <property type="entry name" value="Class II aldolase/adducin N-terminal domain"/>
    <property type="match status" value="1"/>
</dbReference>
<dbReference type="PANTHER" id="PTHR43669">
    <property type="entry name" value="5-KETO-D-GLUCONATE 5-REDUCTASE"/>
    <property type="match status" value="1"/>
</dbReference>
<dbReference type="PRINTS" id="PR00081">
    <property type="entry name" value="GDHRDH"/>
</dbReference>
<dbReference type="InterPro" id="IPR036291">
    <property type="entry name" value="NAD(P)-bd_dom_sf"/>
</dbReference>
<reference evidence="4 5" key="1">
    <citation type="submission" date="2014-09" db="EMBL/GenBank/DDBJ databases">
        <title>Genome sequencing of Methyloceanibacter caenitepidi Gela4.</title>
        <authorList>
            <person name="Takeuchi M."/>
            <person name="Susumu S."/>
            <person name="Kamagata Y."/>
            <person name="Oshima K."/>
            <person name="Hattori M."/>
            <person name="Iwasaki W."/>
        </authorList>
    </citation>
    <scope>NUCLEOTIDE SEQUENCE [LARGE SCALE GENOMIC DNA]</scope>
    <source>
        <strain evidence="4 5">Gela4</strain>
    </source>
</reference>
<evidence type="ECO:0000313" key="5">
    <source>
        <dbReference type="Proteomes" id="UP000031643"/>
    </source>
</evidence>
<dbReference type="GO" id="GO:0016491">
    <property type="term" value="F:oxidoreductase activity"/>
    <property type="evidence" value="ECO:0007669"/>
    <property type="project" value="UniProtKB-KW"/>
</dbReference>
<dbReference type="KEGG" id="mcg:GL4_2710"/>
<evidence type="ECO:0000256" key="1">
    <source>
        <dbReference type="ARBA" id="ARBA00006484"/>
    </source>
</evidence>
<dbReference type="SUPFAM" id="SSF51735">
    <property type="entry name" value="NAD(P)-binding Rossmann-fold domains"/>
    <property type="match status" value="1"/>
</dbReference>
<dbReference type="PANTHER" id="PTHR43669:SF3">
    <property type="entry name" value="ALCOHOL DEHYDROGENASE, PUTATIVE (AFU_ORTHOLOGUE AFUA_3G03445)-RELATED"/>
    <property type="match status" value="1"/>
</dbReference>
<dbReference type="SMART" id="SM01007">
    <property type="entry name" value="Aldolase_II"/>
    <property type="match status" value="1"/>
</dbReference>
<dbReference type="NCBIfam" id="NF006192">
    <property type="entry name" value="PRK08324.1-6"/>
    <property type="match status" value="1"/>
</dbReference>
<evidence type="ECO:0000313" key="4">
    <source>
        <dbReference type="EMBL" id="BAQ18144.1"/>
    </source>
</evidence>
<sequence>MPGWWKLATTRAMKSQWNDDEAKRAVEAYGAEGVNEDIALRVYTTRLIGRDPLLVLHGGGNTSVKTRAVDDLGQEHDVIAVKGSGADMAEIEPWGLPAVKLGPLREMRALDALSDEAMVNTQRLNLLDAGAPNPSVETLLHAFLPHKFVDHAHAAAVLSLVDQPDGVALAREVYNGRMGIVPYIAPGFDLAKVAADVFDEKPDVEGMILHKHGIFTFGDTAQDAYERMIEMVSLAESRLRQGRPVVFQAAHIPAAPASAAEIAPILRGACAIHRPGQEPTRFVAEFRSSDAILDYVNGAELSSYSQRGVVTPDHIIRTKNKPLVVPVPESGKLDEFAKAVEAAVETYVAEYDLYFARENEAVGGTKTKLDPMPRVVLVPGVGLFGLGRSAKDAAIAGDLAENTVRVITDAEAIGRYEPLPESDLFALEYWSLEQAKLAKQVVKPLTGQVAVVTGAGAIGTATAKALAGDGAAVAVLDVNGDAAAEAARAVKGIGIACDVTNSDDVSRAFEAVCARFGGVDILVSNAGAAWQGRIGDVPDEVLRKSFELNFFAHQTVAREAVAIMQKQGTGGALLFNISKQAVNPGQNFGPYGLPKAATMLLMRQYALDYGADGIRSNGVNADRIRSGLLTDEMIATRSKARGVTETDYMAGNLLHAEVTADDVAQAFLALAKARKTTGHVETVDGGNIAAALR</sequence>
<keyword evidence="2" id="KW-0560">Oxidoreductase</keyword>
<evidence type="ECO:0000259" key="3">
    <source>
        <dbReference type="SMART" id="SM01007"/>
    </source>
</evidence>
<dbReference type="AlphaFoldDB" id="A0A0A8K817"/>
<proteinExistence type="inferred from homology"/>
<evidence type="ECO:0000256" key="2">
    <source>
        <dbReference type="ARBA" id="ARBA00023002"/>
    </source>
</evidence>
<dbReference type="InterPro" id="IPR036409">
    <property type="entry name" value="Aldolase_II/adducin_N_sf"/>
</dbReference>
<dbReference type="Pfam" id="PF13561">
    <property type="entry name" value="adh_short_C2"/>
    <property type="match status" value="1"/>
</dbReference>
<gene>
    <name evidence="4" type="ORF">GL4_2710</name>
</gene>
<accession>A0A0A8K817</accession>